<dbReference type="AlphaFoldDB" id="A0A4C1Y2Y0"/>
<evidence type="ECO:0000313" key="2">
    <source>
        <dbReference type="Proteomes" id="UP000299102"/>
    </source>
</evidence>
<reference evidence="1 2" key="1">
    <citation type="journal article" date="2019" name="Commun. Biol.">
        <title>The bagworm genome reveals a unique fibroin gene that provides high tensile strength.</title>
        <authorList>
            <person name="Kono N."/>
            <person name="Nakamura H."/>
            <person name="Ohtoshi R."/>
            <person name="Tomita M."/>
            <person name="Numata K."/>
            <person name="Arakawa K."/>
        </authorList>
    </citation>
    <scope>NUCLEOTIDE SEQUENCE [LARGE SCALE GENOMIC DNA]</scope>
</reference>
<keyword evidence="2" id="KW-1185">Reference proteome</keyword>
<dbReference type="OrthoDB" id="416454at2759"/>
<evidence type="ECO:0000313" key="1">
    <source>
        <dbReference type="EMBL" id="GBP70266.1"/>
    </source>
</evidence>
<dbReference type="EMBL" id="BGZK01001068">
    <property type="protein sequence ID" value="GBP70266.1"/>
    <property type="molecule type" value="Genomic_DNA"/>
</dbReference>
<accession>A0A4C1Y2Y0</accession>
<protein>
    <recommendedName>
        <fullName evidence="3">RNA-directed DNA polymerase from mobile element jockey</fullName>
    </recommendedName>
</protein>
<evidence type="ECO:0008006" key="3">
    <source>
        <dbReference type="Google" id="ProtNLM"/>
    </source>
</evidence>
<gene>
    <name evidence="1" type="ORF">EVAR_51377_1</name>
</gene>
<name>A0A4C1Y2Y0_EUMVA</name>
<organism evidence="1 2">
    <name type="scientific">Eumeta variegata</name>
    <name type="common">Bagworm moth</name>
    <name type="synonym">Eumeta japonica</name>
    <dbReference type="NCBI Taxonomy" id="151549"/>
    <lineage>
        <taxon>Eukaryota</taxon>
        <taxon>Metazoa</taxon>
        <taxon>Ecdysozoa</taxon>
        <taxon>Arthropoda</taxon>
        <taxon>Hexapoda</taxon>
        <taxon>Insecta</taxon>
        <taxon>Pterygota</taxon>
        <taxon>Neoptera</taxon>
        <taxon>Endopterygota</taxon>
        <taxon>Lepidoptera</taxon>
        <taxon>Glossata</taxon>
        <taxon>Ditrysia</taxon>
        <taxon>Tineoidea</taxon>
        <taxon>Psychidae</taxon>
        <taxon>Oiketicinae</taxon>
        <taxon>Eumeta</taxon>
    </lineage>
</organism>
<dbReference type="Proteomes" id="UP000299102">
    <property type="component" value="Unassembled WGS sequence"/>
</dbReference>
<comment type="caution">
    <text evidence="1">The sequence shown here is derived from an EMBL/GenBank/DDBJ whole genome shotgun (WGS) entry which is preliminary data.</text>
</comment>
<sequence length="153" mass="17023">MTGYGTLVIDSIYLPATKQLLWSDLKAILVLGDAVILFGDFNCKNSGECLADSTESQCSHASLPHDFLHIPRLEEEVQHKASLEPKDDMPSVSLSEIQKLIKSFKSKRHRASMVLLSHPLPPIWTEAKVIDIHKPGKPTPISDHFDEKGLIID</sequence>
<proteinExistence type="predicted"/>